<sequence length="132" mass="13527">MAEQYESVELVGDNTVEYFAMAVVVAALTAAFAQFTVPYPFSPAPFTLQTVGVYLAGLLLGPVWGGLALLLYAVVGAAGAPVFAGFGAGFGIITGPTGGYILSFPVAAAVIGGSSTVESTRVRSTLSRFHCR</sequence>
<name>A0ABD5W288_9EURY</name>
<dbReference type="InterPro" id="IPR003784">
    <property type="entry name" value="BioY"/>
</dbReference>
<reference evidence="2 3" key="1">
    <citation type="journal article" date="2019" name="Int. J. Syst. Evol. Microbiol.">
        <title>The Global Catalogue of Microorganisms (GCM) 10K type strain sequencing project: providing services to taxonomists for standard genome sequencing and annotation.</title>
        <authorList>
            <consortium name="The Broad Institute Genomics Platform"/>
            <consortium name="The Broad Institute Genome Sequencing Center for Infectious Disease"/>
            <person name="Wu L."/>
            <person name="Ma J."/>
        </authorList>
    </citation>
    <scope>NUCLEOTIDE SEQUENCE [LARGE SCALE GENOMIC DNA]</scope>
    <source>
        <strain evidence="2 3">JCM 30072</strain>
    </source>
</reference>
<feature type="transmembrane region" description="Helical" evidence="1">
    <location>
        <begin position="51"/>
        <end position="74"/>
    </location>
</feature>
<dbReference type="Proteomes" id="UP001596445">
    <property type="component" value="Unassembled WGS sequence"/>
</dbReference>
<keyword evidence="1" id="KW-0472">Membrane</keyword>
<keyword evidence="1" id="KW-1133">Transmembrane helix</keyword>
<keyword evidence="3" id="KW-1185">Reference proteome</keyword>
<comment type="caution">
    <text evidence="2">The sequence shown here is derived from an EMBL/GenBank/DDBJ whole genome shotgun (WGS) entry which is preliminary data.</text>
</comment>
<feature type="transmembrane region" description="Helical" evidence="1">
    <location>
        <begin position="18"/>
        <end position="39"/>
    </location>
</feature>
<evidence type="ECO:0000313" key="3">
    <source>
        <dbReference type="Proteomes" id="UP001596445"/>
    </source>
</evidence>
<dbReference type="EMBL" id="JBHSZI010000001">
    <property type="protein sequence ID" value="MFC7058052.1"/>
    <property type="molecule type" value="Genomic_DNA"/>
</dbReference>
<dbReference type="AlphaFoldDB" id="A0ABD5W288"/>
<evidence type="ECO:0000313" key="2">
    <source>
        <dbReference type="EMBL" id="MFC7058052.1"/>
    </source>
</evidence>
<dbReference type="RefSeq" id="WP_382184866.1">
    <property type="nucleotide sequence ID" value="NZ_JBHSZI010000001.1"/>
</dbReference>
<evidence type="ECO:0000256" key="1">
    <source>
        <dbReference type="SAM" id="Phobius"/>
    </source>
</evidence>
<organism evidence="2 3">
    <name type="scientific">Halovenus salina</name>
    <dbReference type="NCBI Taxonomy" id="1510225"/>
    <lineage>
        <taxon>Archaea</taxon>
        <taxon>Methanobacteriati</taxon>
        <taxon>Methanobacteriota</taxon>
        <taxon>Stenosarchaea group</taxon>
        <taxon>Halobacteria</taxon>
        <taxon>Halobacteriales</taxon>
        <taxon>Haloarculaceae</taxon>
        <taxon>Halovenus</taxon>
    </lineage>
</organism>
<dbReference type="PANTHER" id="PTHR34295:SF1">
    <property type="entry name" value="BIOTIN TRANSPORTER BIOY"/>
    <property type="match status" value="1"/>
</dbReference>
<dbReference type="Gene3D" id="1.10.1760.20">
    <property type="match status" value="1"/>
</dbReference>
<dbReference type="PANTHER" id="PTHR34295">
    <property type="entry name" value="BIOTIN TRANSPORTER BIOY"/>
    <property type="match status" value="1"/>
</dbReference>
<accession>A0ABD5W288</accession>
<feature type="transmembrane region" description="Helical" evidence="1">
    <location>
        <begin position="86"/>
        <end position="111"/>
    </location>
</feature>
<proteinExistence type="predicted"/>
<dbReference type="Pfam" id="PF02632">
    <property type="entry name" value="BioY"/>
    <property type="match status" value="1"/>
</dbReference>
<protein>
    <submittedName>
        <fullName evidence="2">Biotin transporter BioY</fullName>
    </submittedName>
</protein>
<keyword evidence="1" id="KW-0812">Transmembrane</keyword>
<gene>
    <name evidence="2" type="ORF">ACFQQG_07560</name>
</gene>